<feature type="non-terminal residue" evidence="2">
    <location>
        <position position="228"/>
    </location>
</feature>
<dbReference type="AlphaFoldDB" id="A0A350HC46"/>
<dbReference type="Proteomes" id="UP000264062">
    <property type="component" value="Unassembled WGS sequence"/>
</dbReference>
<evidence type="ECO:0000259" key="1">
    <source>
        <dbReference type="Pfam" id="PF13439"/>
    </source>
</evidence>
<dbReference type="InterPro" id="IPR028098">
    <property type="entry name" value="Glyco_trans_4-like_N"/>
</dbReference>
<dbReference type="Pfam" id="PF13439">
    <property type="entry name" value="Glyco_transf_4"/>
    <property type="match status" value="1"/>
</dbReference>
<accession>A0A350HC46</accession>
<dbReference type="Gene3D" id="3.40.50.2000">
    <property type="entry name" value="Glycogen Phosphorylase B"/>
    <property type="match status" value="1"/>
</dbReference>
<name>A0A350HC46_UNCW3</name>
<reference evidence="2 3" key="1">
    <citation type="journal article" date="2018" name="Nat. Biotechnol.">
        <title>A standardized bacterial taxonomy based on genome phylogeny substantially revises the tree of life.</title>
        <authorList>
            <person name="Parks D.H."/>
            <person name="Chuvochina M."/>
            <person name="Waite D.W."/>
            <person name="Rinke C."/>
            <person name="Skarshewski A."/>
            <person name="Chaumeil P.A."/>
            <person name="Hugenholtz P."/>
        </authorList>
    </citation>
    <scope>NUCLEOTIDE SEQUENCE [LARGE SCALE GENOMIC DNA]</scope>
    <source>
        <strain evidence="2">UBA9956</strain>
    </source>
</reference>
<gene>
    <name evidence="2" type="ORF">DCW38_08040</name>
</gene>
<dbReference type="EMBL" id="DMZY01000238">
    <property type="protein sequence ID" value="HAV93112.1"/>
    <property type="molecule type" value="Genomic_DNA"/>
</dbReference>
<sequence length="228" mass="26732">MRIVIDSFTVSKGGGVAVHIINLLNNFSERNEIIVLIKRDEDSSLFNAKKNVSFKKMPFYNKFTRLLYEQILIPLYAFYIKADAIYLPKQYAPILRTAKIVTTVHDFIPDKKSGGESLCARIYWKLQYNLIKMKSDNLIFYTKEAALKYKKRYRNLSKKRYAIIQNGFDSYSRRENQKQKYILIPSTLKKRKNIETAVELGLMIRKNFPDKTIAVIGRTDLKVIEKRI</sequence>
<evidence type="ECO:0000313" key="3">
    <source>
        <dbReference type="Proteomes" id="UP000264062"/>
    </source>
</evidence>
<comment type="caution">
    <text evidence="2">The sequence shown here is derived from an EMBL/GenBank/DDBJ whole genome shotgun (WGS) entry which is preliminary data.</text>
</comment>
<protein>
    <recommendedName>
        <fullName evidence="1">Glycosyltransferase subfamily 4-like N-terminal domain-containing protein</fullName>
    </recommendedName>
</protein>
<feature type="domain" description="Glycosyltransferase subfamily 4-like N-terminal" evidence="1">
    <location>
        <begin position="14"/>
        <end position="169"/>
    </location>
</feature>
<evidence type="ECO:0000313" key="2">
    <source>
        <dbReference type="EMBL" id="HAV93112.1"/>
    </source>
</evidence>
<dbReference type="SUPFAM" id="SSF53756">
    <property type="entry name" value="UDP-Glycosyltransferase/glycogen phosphorylase"/>
    <property type="match status" value="1"/>
</dbReference>
<proteinExistence type="predicted"/>
<organism evidence="2 3">
    <name type="scientific">candidate division WOR-3 bacterium</name>
    <dbReference type="NCBI Taxonomy" id="2052148"/>
    <lineage>
        <taxon>Bacteria</taxon>
        <taxon>Bacteria division WOR-3</taxon>
    </lineage>
</organism>